<dbReference type="InterPro" id="IPR011598">
    <property type="entry name" value="bHLH_dom"/>
</dbReference>
<evidence type="ECO:0000256" key="2">
    <source>
        <dbReference type="ARBA" id="ARBA00023015"/>
    </source>
</evidence>
<evidence type="ECO:0000259" key="7">
    <source>
        <dbReference type="PROSITE" id="PS50888"/>
    </source>
</evidence>
<evidence type="ECO:0000256" key="1">
    <source>
        <dbReference type="ARBA" id="ARBA00004123"/>
    </source>
</evidence>
<keyword evidence="5" id="KW-0539">Nucleus</keyword>
<feature type="compositionally biased region" description="Polar residues" evidence="6">
    <location>
        <begin position="179"/>
        <end position="190"/>
    </location>
</feature>
<dbReference type="Gene3D" id="4.10.280.10">
    <property type="entry name" value="Helix-loop-helix DNA-binding domain"/>
    <property type="match status" value="1"/>
</dbReference>
<keyword evidence="2" id="KW-0805">Transcription regulation</keyword>
<feature type="region of interest" description="Disordered" evidence="6">
    <location>
        <begin position="145"/>
        <end position="204"/>
    </location>
</feature>
<dbReference type="GO" id="GO:0005634">
    <property type="term" value="C:nucleus"/>
    <property type="evidence" value="ECO:0007669"/>
    <property type="project" value="UniProtKB-SubCell"/>
</dbReference>
<name>A0AAN7RL19_TRANT</name>
<keyword evidence="4" id="KW-0804">Transcription</keyword>
<evidence type="ECO:0000313" key="8">
    <source>
        <dbReference type="EMBL" id="KAK4801856.1"/>
    </source>
</evidence>
<dbReference type="PANTHER" id="PTHR12565">
    <property type="entry name" value="STEROL REGULATORY ELEMENT-BINDING PROTEIN"/>
    <property type="match status" value="1"/>
</dbReference>
<dbReference type="PROSITE" id="PS50888">
    <property type="entry name" value="BHLH"/>
    <property type="match status" value="1"/>
</dbReference>
<dbReference type="SMART" id="SM00353">
    <property type="entry name" value="HLH"/>
    <property type="match status" value="1"/>
</dbReference>
<evidence type="ECO:0000256" key="3">
    <source>
        <dbReference type="ARBA" id="ARBA00023125"/>
    </source>
</evidence>
<dbReference type="Proteomes" id="UP001346149">
    <property type="component" value="Unassembled WGS sequence"/>
</dbReference>
<dbReference type="PANTHER" id="PTHR12565:SF312">
    <property type="entry name" value="TRANSCRIPTION FACTOR BHLH74"/>
    <property type="match status" value="1"/>
</dbReference>
<organism evidence="8 9">
    <name type="scientific">Trapa natans</name>
    <name type="common">Water chestnut</name>
    <dbReference type="NCBI Taxonomy" id="22666"/>
    <lineage>
        <taxon>Eukaryota</taxon>
        <taxon>Viridiplantae</taxon>
        <taxon>Streptophyta</taxon>
        <taxon>Embryophyta</taxon>
        <taxon>Tracheophyta</taxon>
        <taxon>Spermatophyta</taxon>
        <taxon>Magnoliopsida</taxon>
        <taxon>eudicotyledons</taxon>
        <taxon>Gunneridae</taxon>
        <taxon>Pentapetalae</taxon>
        <taxon>rosids</taxon>
        <taxon>malvids</taxon>
        <taxon>Myrtales</taxon>
        <taxon>Lythraceae</taxon>
        <taxon>Trapa</taxon>
    </lineage>
</organism>
<gene>
    <name evidence="8" type="ORF">SAY86_000059</name>
</gene>
<dbReference type="GO" id="GO:0003700">
    <property type="term" value="F:DNA-binding transcription factor activity"/>
    <property type="evidence" value="ECO:0007669"/>
    <property type="project" value="TreeGrafter"/>
</dbReference>
<proteinExistence type="predicted"/>
<protein>
    <recommendedName>
        <fullName evidence="7">BHLH domain-containing protein</fullName>
    </recommendedName>
</protein>
<dbReference type="EMBL" id="JAXQNO010000002">
    <property type="protein sequence ID" value="KAK4801856.1"/>
    <property type="molecule type" value="Genomic_DNA"/>
</dbReference>
<dbReference type="CDD" id="cd18919">
    <property type="entry name" value="bHLH_AtBPE_like"/>
    <property type="match status" value="1"/>
</dbReference>
<evidence type="ECO:0000256" key="6">
    <source>
        <dbReference type="SAM" id="MobiDB-lite"/>
    </source>
</evidence>
<dbReference type="GO" id="GO:0046983">
    <property type="term" value="F:protein dimerization activity"/>
    <property type="evidence" value="ECO:0007669"/>
    <property type="project" value="InterPro"/>
</dbReference>
<reference evidence="8 9" key="1">
    <citation type="journal article" date="2023" name="Hortic Res">
        <title>Pangenome of water caltrop reveals structural variations and asymmetric subgenome divergence after allopolyploidization.</title>
        <authorList>
            <person name="Zhang X."/>
            <person name="Chen Y."/>
            <person name="Wang L."/>
            <person name="Yuan Y."/>
            <person name="Fang M."/>
            <person name="Shi L."/>
            <person name="Lu R."/>
            <person name="Comes H.P."/>
            <person name="Ma Y."/>
            <person name="Chen Y."/>
            <person name="Huang G."/>
            <person name="Zhou Y."/>
            <person name="Zheng Z."/>
            <person name="Qiu Y."/>
        </authorList>
    </citation>
    <scope>NUCLEOTIDE SEQUENCE [LARGE SCALE GENOMIC DNA]</scope>
    <source>
        <strain evidence="8">F231</strain>
    </source>
</reference>
<feature type="compositionally biased region" description="Basic and acidic residues" evidence="6">
    <location>
        <begin position="191"/>
        <end position="204"/>
    </location>
</feature>
<feature type="region of interest" description="Disordered" evidence="6">
    <location>
        <begin position="218"/>
        <end position="240"/>
    </location>
</feature>
<dbReference type="FunFam" id="4.10.280.10:FF:000002">
    <property type="entry name" value="Basic helix-loop-helix transcription factor"/>
    <property type="match status" value="1"/>
</dbReference>
<keyword evidence="3" id="KW-0238">DNA-binding</keyword>
<comment type="caution">
    <text evidence="8">The sequence shown here is derived from an EMBL/GenBank/DDBJ whole genome shotgun (WGS) entry which is preliminary data.</text>
</comment>
<dbReference type="Pfam" id="PF00010">
    <property type="entry name" value="HLH"/>
    <property type="match status" value="1"/>
</dbReference>
<sequence length="369" mass="41183">MEACDGGEMGFQQERNAGTNCKSNPISHDASAITPMMMPKPSNVHQDRFFNSGWDPLSAMVQSHHNVGCPPNVSHKDFANFHLPPTLWENQGIIPHLANYPPPNPGFLEMAPRALGLMSRGLPDIVGPMRLFQYGSVANSGPDYALNVEGGNNEGAQDRGVDAMNSPSAERRRRKRTPDSSSPYELNKSNGDAHRDPSGDTHDIQRNHHEKKQKIEQFNNTISRGNQTKEDSNSGEPPKENYIHIRARRGQATNSHSLAERVRREKISERMRMLQELVPGCNKITGKSVMLDEIINYVQSLQQQVEFLSMKLATLLPNLSTDLERVLSKEVQLASGLQTHFPMGFVDTSEFDILKQNGDIPSPIQLLKF</sequence>
<evidence type="ECO:0000256" key="5">
    <source>
        <dbReference type="ARBA" id="ARBA00023242"/>
    </source>
</evidence>
<dbReference type="AlphaFoldDB" id="A0AAN7RL19"/>
<evidence type="ECO:0000256" key="4">
    <source>
        <dbReference type="ARBA" id="ARBA00023163"/>
    </source>
</evidence>
<evidence type="ECO:0000313" key="9">
    <source>
        <dbReference type="Proteomes" id="UP001346149"/>
    </source>
</evidence>
<accession>A0AAN7RL19</accession>
<comment type="subcellular location">
    <subcellularLocation>
        <location evidence="1">Nucleus</location>
    </subcellularLocation>
</comment>
<feature type="region of interest" description="Disordered" evidence="6">
    <location>
        <begin position="1"/>
        <end position="25"/>
    </location>
</feature>
<dbReference type="InterPro" id="IPR036638">
    <property type="entry name" value="HLH_DNA-bd_sf"/>
</dbReference>
<dbReference type="InterPro" id="IPR024097">
    <property type="entry name" value="bHLH_ZIP_TF"/>
</dbReference>
<feature type="compositionally biased region" description="Basic and acidic residues" evidence="6">
    <location>
        <begin position="227"/>
        <end position="240"/>
    </location>
</feature>
<keyword evidence="9" id="KW-1185">Reference proteome</keyword>
<dbReference type="SUPFAM" id="SSF47459">
    <property type="entry name" value="HLH, helix-loop-helix DNA-binding domain"/>
    <property type="match status" value="1"/>
</dbReference>
<feature type="domain" description="BHLH" evidence="7">
    <location>
        <begin position="251"/>
        <end position="301"/>
    </location>
</feature>
<feature type="compositionally biased region" description="Polar residues" evidence="6">
    <location>
        <begin position="13"/>
        <end position="25"/>
    </location>
</feature>
<dbReference type="GO" id="GO:0003677">
    <property type="term" value="F:DNA binding"/>
    <property type="evidence" value="ECO:0007669"/>
    <property type="project" value="UniProtKB-KW"/>
</dbReference>